<dbReference type="Pfam" id="PF13859">
    <property type="entry name" value="BNR_3"/>
    <property type="match status" value="1"/>
</dbReference>
<evidence type="ECO:0000256" key="1">
    <source>
        <dbReference type="SAM" id="SignalP"/>
    </source>
</evidence>
<accession>A0A7J6YFJ4</accession>
<dbReference type="InterPro" id="IPR036278">
    <property type="entry name" value="Sialidase_sf"/>
</dbReference>
<dbReference type="GO" id="GO:0005737">
    <property type="term" value="C:cytoplasm"/>
    <property type="evidence" value="ECO:0007669"/>
    <property type="project" value="TreeGrafter"/>
</dbReference>
<comment type="caution">
    <text evidence="3">The sequence shown here is derived from an EMBL/GenBank/DDBJ whole genome shotgun (WGS) entry which is preliminary data.</text>
</comment>
<feature type="domain" description="Sialidase" evidence="2">
    <location>
        <begin position="69"/>
        <end position="152"/>
    </location>
</feature>
<evidence type="ECO:0000259" key="2">
    <source>
        <dbReference type="Pfam" id="PF13859"/>
    </source>
</evidence>
<dbReference type="GO" id="GO:0004308">
    <property type="term" value="F:exo-alpha-sialidase activity"/>
    <property type="evidence" value="ECO:0007669"/>
    <property type="project" value="InterPro"/>
</dbReference>
<dbReference type="VEuPathDB" id="TriTrypDB:BCY84_22044"/>
<dbReference type="AlphaFoldDB" id="A0A7J6YFJ4"/>
<dbReference type="PANTHER" id="PTHR10628:SF30">
    <property type="entry name" value="EXO-ALPHA-SIALIDASE"/>
    <property type="match status" value="1"/>
</dbReference>
<dbReference type="VEuPathDB" id="TriTrypDB:ECC02_001593"/>
<dbReference type="EMBL" id="JABDHM010000007">
    <property type="protein sequence ID" value="KAF5225415.1"/>
    <property type="molecule type" value="Genomic_DNA"/>
</dbReference>
<dbReference type="GO" id="GO:0016020">
    <property type="term" value="C:membrane"/>
    <property type="evidence" value="ECO:0007669"/>
    <property type="project" value="TreeGrafter"/>
</dbReference>
<reference evidence="3 4" key="1">
    <citation type="journal article" date="2019" name="Genome Biol. Evol.">
        <title>Nanopore Sequencing Significantly Improves Genome Assembly of the Protozoan Parasite Trypanosoma cruzi.</title>
        <authorList>
            <person name="Diaz-Viraque F."/>
            <person name="Pita S."/>
            <person name="Greif G."/>
            <person name="de Souza R.C.M."/>
            <person name="Iraola G."/>
            <person name="Robello C."/>
        </authorList>
    </citation>
    <scope>NUCLEOTIDE SEQUENCE [LARGE SCALE GENOMIC DNA]</scope>
    <source>
        <strain evidence="3 4">Berenice</strain>
    </source>
</reference>
<dbReference type="CDD" id="cd15482">
    <property type="entry name" value="Sialidase_non-viral"/>
    <property type="match status" value="1"/>
</dbReference>
<dbReference type="Proteomes" id="UP000583944">
    <property type="component" value="Unassembled WGS sequence"/>
</dbReference>
<dbReference type="PANTHER" id="PTHR10628">
    <property type="entry name" value="SIALIDASE"/>
    <property type="match status" value="1"/>
</dbReference>
<feature type="chain" id="PRO_5029460712" description="Sialidase domain-containing protein" evidence="1">
    <location>
        <begin position="24"/>
        <end position="202"/>
    </location>
</feature>
<dbReference type="SUPFAM" id="SSF50939">
    <property type="entry name" value="Sialidases"/>
    <property type="match status" value="1"/>
</dbReference>
<evidence type="ECO:0000313" key="4">
    <source>
        <dbReference type="Proteomes" id="UP000583944"/>
    </source>
</evidence>
<keyword evidence="1" id="KW-0732">Signal</keyword>
<feature type="signal peptide" evidence="1">
    <location>
        <begin position="1"/>
        <end position="23"/>
    </location>
</feature>
<protein>
    <recommendedName>
        <fullName evidence="2">Sialidase domain-containing protein</fullName>
    </recommendedName>
</protein>
<proteinExistence type="predicted"/>
<dbReference type="InterPro" id="IPR011040">
    <property type="entry name" value="Sialidase"/>
</dbReference>
<organism evidence="3 4">
    <name type="scientific">Trypanosoma cruzi</name>
    <dbReference type="NCBI Taxonomy" id="5693"/>
    <lineage>
        <taxon>Eukaryota</taxon>
        <taxon>Discoba</taxon>
        <taxon>Euglenozoa</taxon>
        <taxon>Kinetoplastea</taxon>
        <taxon>Metakinetoplastina</taxon>
        <taxon>Trypanosomatida</taxon>
        <taxon>Trypanosomatidae</taxon>
        <taxon>Trypanosoma</taxon>
        <taxon>Schizotrypanum</taxon>
    </lineage>
</organism>
<name>A0A7J6YFJ4_TRYCR</name>
<dbReference type="GO" id="GO:0009313">
    <property type="term" value="P:oligosaccharide catabolic process"/>
    <property type="evidence" value="ECO:0007669"/>
    <property type="project" value="TreeGrafter"/>
</dbReference>
<dbReference type="Gene3D" id="2.120.10.10">
    <property type="match status" value="1"/>
</dbReference>
<gene>
    <name evidence="3" type="ORF">ECC02_001593</name>
</gene>
<dbReference type="InterPro" id="IPR026856">
    <property type="entry name" value="Sialidase_fam"/>
</dbReference>
<evidence type="ECO:0000313" key="3">
    <source>
        <dbReference type="EMBL" id="KAF5225415.1"/>
    </source>
</evidence>
<sequence>MGRTVVGASRMFWLTHFVPLLLALCPNEPAHALAPGSSRVELFKRQNSTVPFEDKGKVTERVVHSFRLPALVNVDGVMVAIADARYDTSNDNSLIDTVVKYSVDDGETWETQIAIKNSRVSSASRVVDPTVIVKGNKIYVLVGSYYSSRSYWTAHGARVDCPVLSGEARSQQCFPHGIVAVGTGLKVFDQRQQQPRLAGAQL</sequence>
<dbReference type="GO" id="GO:0006689">
    <property type="term" value="P:ganglioside catabolic process"/>
    <property type="evidence" value="ECO:0007669"/>
    <property type="project" value="TreeGrafter"/>
</dbReference>